<dbReference type="Pfam" id="PF05305">
    <property type="entry name" value="DUF732"/>
    <property type="match status" value="1"/>
</dbReference>
<feature type="domain" description="DUF732" evidence="1">
    <location>
        <begin position="9"/>
        <end position="77"/>
    </location>
</feature>
<dbReference type="AlphaFoldDB" id="A0A7I7XJE7"/>
<evidence type="ECO:0000313" key="3">
    <source>
        <dbReference type="Proteomes" id="UP000466517"/>
    </source>
</evidence>
<keyword evidence="3" id="KW-1185">Reference proteome</keyword>
<dbReference type="EMBL" id="AP022610">
    <property type="protein sequence ID" value="BBZ29321.1"/>
    <property type="molecule type" value="Genomic_DNA"/>
</dbReference>
<evidence type="ECO:0000313" key="2">
    <source>
        <dbReference type="EMBL" id="BBZ29321.1"/>
    </source>
</evidence>
<dbReference type="InterPro" id="IPR007969">
    <property type="entry name" value="DUF732"/>
</dbReference>
<organism evidence="2 3">
    <name type="scientific">Mycolicibacterium madagascariense</name>
    <dbReference type="NCBI Taxonomy" id="212765"/>
    <lineage>
        <taxon>Bacteria</taxon>
        <taxon>Bacillati</taxon>
        <taxon>Actinomycetota</taxon>
        <taxon>Actinomycetes</taxon>
        <taxon>Mycobacteriales</taxon>
        <taxon>Mycobacteriaceae</taxon>
        <taxon>Mycolicibacterium</taxon>
    </lineage>
</organism>
<reference evidence="2 3" key="1">
    <citation type="journal article" date="2019" name="Emerg. Microbes Infect.">
        <title>Comprehensive subspecies identification of 175 nontuberculous mycobacteria species based on 7547 genomic profiles.</title>
        <authorList>
            <person name="Matsumoto Y."/>
            <person name="Kinjo T."/>
            <person name="Motooka D."/>
            <person name="Nabeya D."/>
            <person name="Jung N."/>
            <person name="Uechi K."/>
            <person name="Horii T."/>
            <person name="Iida T."/>
            <person name="Fujita J."/>
            <person name="Nakamura S."/>
        </authorList>
    </citation>
    <scope>NUCLEOTIDE SEQUENCE [LARGE SCALE GENOMIC DNA]</scope>
    <source>
        <strain evidence="2 3">JCM 13574</strain>
    </source>
</reference>
<sequence length="87" mass="9459">MSLFGTFVGLNFTDPDTIAGFTPMGRAVCDELRGGKSAFVMQDQLIDYFSSRPAPRLSTNEVATAVMTAANSAYCPEVRIPYSDLQK</sequence>
<dbReference type="Proteomes" id="UP000466517">
    <property type="component" value="Chromosome"/>
</dbReference>
<dbReference type="RefSeq" id="WP_220100368.1">
    <property type="nucleotide sequence ID" value="NZ_AP022610.1"/>
</dbReference>
<evidence type="ECO:0000259" key="1">
    <source>
        <dbReference type="Pfam" id="PF05305"/>
    </source>
</evidence>
<gene>
    <name evidence="2" type="ORF">MMAD_36160</name>
</gene>
<protein>
    <recommendedName>
        <fullName evidence="1">DUF732 domain-containing protein</fullName>
    </recommendedName>
</protein>
<name>A0A7I7XJE7_9MYCO</name>
<dbReference type="KEGG" id="mmag:MMAD_36160"/>
<proteinExistence type="predicted"/>
<accession>A0A7I7XJE7</accession>